<evidence type="ECO:0000256" key="1">
    <source>
        <dbReference type="ARBA" id="ARBA00009995"/>
    </source>
</evidence>
<dbReference type="FunFam" id="3.40.50.2000:FF:000064">
    <property type="entry name" value="Glycosyltransferase"/>
    <property type="match status" value="1"/>
</dbReference>
<reference evidence="5" key="1">
    <citation type="journal article" date="2023" name="Science">
        <title>Elucidation of the pathway for biosynthesis of saponin adjuvants from the soapbark tree.</title>
        <authorList>
            <person name="Reed J."/>
            <person name="Orme A."/>
            <person name="El-Demerdash A."/>
            <person name="Owen C."/>
            <person name="Martin L.B.B."/>
            <person name="Misra R.C."/>
            <person name="Kikuchi S."/>
            <person name="Rejzek M."/>
            <person name="Martin A.C."/>
            <person name="Harkess A."/>
            <person name="Leebens-Mack J."/>
            <person name="Louveau T."/>
            <person name="Stephenson M.J."/>
            <person name="Osbourn A."/>
        </authorList>
    </citation>
    <scope>NUCLEOTIDE SEQUENCE</scope>
    <source>
        <strain evidence="5">S10</strain>
    </source>
</reference>
<keyword evidence="2" id="KW-0328">Glycosyltransferase</keyword>
<feature type="domain" description="Glycosyltransferase N-terminal" evidence="4">
    <location>
        <begin position="15"/>
        <end position="248"/>
    </location>
</feature>
<dbReference type="InterPro" id="IPR058980">
    <property type="entry name" value="Glyco_transf_N"/>
</dbReference>
<evidence type="ECO:0000259" key="4">
    <source>
        <dbReference type="Pfam" id="PF26168"/>
    </source>
</evidence>
<name>A0AAD7VC10_QUISA</name>
<evidence type="ECO:0000313" key="5">
    <source>
        <dbReference type="EMBL" id="KAJ7971076.1"/>
    </source>
</evidence>
<proteinExistence type="inferred from homology"/>
<dbReference type="GO" id="GO:0035251">
    <property type="term" value="F:UDP-glucosyltransferase activity"/>
    <property type="evidence" value="ECO:0007669"/>
    <property type="project" value="TreeGrafter"/>
</dbReference>
<sequence>MSSTRSGSSSSKSHVLIFPFPAQGHILPILDFTHQLAFAGLNSTILVTPKNLSNLNSLLSTHPSIQTFVLPFPSHPKIPPGVENVSQVGNTINLPMRIALSKLQDPIIKWFKSHPSPPVAIISDFMLGWTFKMAHHLGIPRIAFFSSSAFYASIIKYWSESAKVLQYLPILEFSDLPGPPSFKKDHLPTTIRRYRESDPQSEFLKDDASANFLGWGCVFNSFLAVEGLYLDYLRRKLGHSRVYGVGPLALMGTNNGMDRGNPNSECNTNYVLKWLDECPDGSVLYVCFGSQKFLEKVQMEALANGLELSGTRFVWVVKTGTSTTQQKEIVPNGFVDRVIGRGLVINEWAPQVSILNHPAVAGFLSHCGWNSLLEGITGGAMTLAWPMEVDQFVNARLLEDLGIALRVCEGAEAVPDSAELAKIIANSICAGSPQKVRAKALRDEGIEAVANNGSSKKDLDEFVKLLPQF</sequence>
<dbReference type="Gene3D" id="3.40.50.2000">
    <property type="entry name" value="Glycogen Phosphorylase B"/>
    <property type="match status" value="2"/>
</dbReference>
<evidence type="ECO:0000256" key="3">
    <source>
        <dbReference type="ARBA" id="ARBA00022679"/>
    </source>
</evidence>
<comment type="caution">
    <text evidence="5">The sequence shown here is derived from an EMBL/GenBank/DDBJ whole genome shotgun (WGS) entry which is preliminary data.</text>
</comment>
<dbReference type="Proteomes" id="UP001163823">
    <property type="component" value="Chromosome 4"/>
</dbReference>
<dbReference type="Pfam" id="PF26168">
    <property type="entry name" value="Glyco_transf_N"/>
    <property type="match status" value="1"/>
</dbReference>
<comment type="similarity">
    <text evidence="1">Belongs to the UDP-glycosyltransferase family.</text>
</comment>
<dbReference type="AlphaFoldDB" id="A0AAD7VC10"/>
<dbReference type="SUPFAM" id="SSF53756">
    <property type="entry name" value="UDP-Glycosyltransferase/glycogen phosphorylase"/>
    <property type="match status" value="1"/>
</dbReference>
<dbReference type="EMBL" id="JARAOO010000004">
    <property type="protein sequence ID" value="KAJ7971076.1"/>
    <property type="molecule type" value="Genomic_DNA"/>
</dbReference>
<organism evidence="5 6">
    <name type="scientific">Quillaja saponaria</name>
    <name type="common">Soap bark tree</name>
    <dbReference type="NCBI Taxonomy" id="32244"/>
    <lineage>
        <taxon>Eukaryota</taxon>
        <taxon>Viridiplantae</taxon>
        <taxon>Streptophyta</taxon>
        <taxon>Embryophyta</taxon>
        <taxon>Tracheophyta</taxon>
        <taxon>Spermatophyta</taxon>
        <taxon>Magnoliopsida</taxon>
        <taxon>eudicotyledons</taxon>
        <taxon>Gunneridae</taxon>
        <taxon>Pentapetalae</taxon>
        <taxon>rosids</taxon>
        <taxon>fabids</taxon>
        <taxon>Fabales</taxon>
        <taxon>Quillajaceae</taxon>
        <taxon>Quillaja</taxon>
    </lineage>
</organism>
<dbReference type="PANTHER" id="PTHR48047">
    <property type="entry name" value="GLYCOSYLTRANSFERASE"/>
    <property type="match status" value="1"/>
</dbReference>
<keyword evidence="6" id="KW-1185">Reference proteome</keyword>
<dbReference type="KEGG" id="qsa:O6P43_009159"/>
<keyword evidence="3" id="KW-0808">Transferase</keyword>
<dbReference type="InterPro" id="IPR002213">
    <property type="entry name" value="UDP_glucos_trans"/>
</dbReference>
<evidence type="ECO:0000313" key="6">
    <source>
        <dbReference type="Proteomes" id="UP001163823"/>
    </source>
</evidence>
<dbReference type="PANTHER" id="PTHR48047:SF28">
    <property type="entry name" value="F11M15.8 PROTEIN"/>
    <property type="match status" value="1"/>
</dbReference>
<gene>
    <name evidence="5" type="ORF">O6P43_009159</name>
</gene>
<accession>A0AAD7VC10</accession>
<dbReference type="CDD" id="cd03784">
    <property type="entry name" value="GT1_Gtf-like"/>
    <property type="match status" value="1"/>
</dbReference>
<evidence type="ECO:0000256" key="2">
    <source>
        <dbReference type="ARBA" id="ARBA00022676"/>
    </source>
</evidence>
<protein>
    <submittedName>
        <fullName evidence="5">UDP-glycosyltransferase</fullName>
    </submittedName>
</protein>
<dbReference type="Pfam" id="PF00201">
    <property type="entry name" value="UDPGT"/>
    <property type="match status" value="1"/>
</dbReference>